<keyword evidence="3" id="KW-1185">Reference proteome</keyword>
<protein>
    <submittedName>
        <fullName evidence="2">Uncharacterized protein</fullName>
    </submittedName>
</protein>
<comment type="caution">
    <text evidence="2">The sequence shown here is derived from an EMBL/GenBank/DDBJ whole genome shotgun (WGS) entry which is preliminary data.</text>
</comment>
<proteinExistence type="predicted"/>
<feature type="coiled-coil region" evidence="1">
    <location>
        <begin position="33"/>
        <end position="60"/>
    </location>
</feature>
<sequence>MSLQAQGLAKLCKDQRFELMACKDKPGKFHQEVQALKSSKDSLKERLASKDQELFELAEAGDITKSEKIKVKEEAVRLKIDLDSASKARTELGDALKGLETSLKDKDKETVKLKEDVANNVVEGFENFQDQSWFVSEKCSSFFDRVFNQKMGTIVSLFGAAATIVSSTNQIISASILKIPTNEFMDWVNRSKNTLEN</sequence>
<dbReference type="Proteomes" id="UP001642360">
    <property type="component" value="Unassembled WGS sequence"/>
</dbReference>
<evidence type="ECO:0000313" key="3">
    <source>
        <dbReference type="Proteomes" id="UP001642360"/>
    </source>
</evidence>
<dbReference type="EMBL" id="CAUOFW020007591">
    <property type="protein sequence ID" value="CAK9179736.1"/>
    <property type="molecule type" value="Genomic_DNA"/>
</dbReference>
<dbReference type="AlphaFoldDB" id="A0ABC8UFF8"/>
<gene>
    <name evidence="2" type="ORF">ILEXP_LOCUS49690</name>
</gene>
<keyword evidence="1" id="KW-0175">Coiled coil</keyword>
<reference evidence="2 3" key="1">
    <citation type="submission" date="2024-02" db="EMBL/GenBank/DDBJ databases">
        <authorList>
            <person name="Vignale AGUSTIN F."/>
            <person name="Sosa J E."/>
            <person name="Modenutti C."/>
        </authorList>
    </citation>
    <scope>NUCLEOTIDE SEQUENCE [LARGE SCALE GENOMIC DNA]</scope>
</reference>
<evidence type="ECO:0000256" key="1">
    <source>
        <dbReference type="SAM" id="Coils"/>
    </source>
</evidence>
<evidence type="ECO:0000313" key="2">
    <source>
        <dbReference type="EMBL" id="CAK9179736.1"/>
    </source>
</evidence>
<accession>A0ABC8UFF8</accession>
<organism evidence="2 3">
    <name type="scientific">Ilex paraguariensis</name>
    <name type="common">yerba mate</name>
    <dbReference type="NCBI Taxonomy" id="185542"/>
    <lineage>
        <taxon>Eukaryota</taxon>
        <taxon>Viridiplantae</taxon>
        <taxon>Streptophyta</taxon>
        <taxon>Embryophyta</taxon>
        <taxon>Tracheophyta</taxon>
        <taxon>Spermatophyta</taxon>
        <taxon>Magnoliopsida</taxon>
        <taxon>eudicotyledons</taxon>
        <taxon>Gunneridae</taxon>
        <taxon>Pentapetalae</taxon>
        <taxon>asterids</taxon>
        <taxon>campanulids</taxon>
        <taxon>Aquifoliales</taxon>
        <taxon>Aquifoliaceae</taxon>
        <taxon>Ilex</taxon>
    </lineage>
</organism>
<name>A0ABC8UFF8_9AQUA</name>